<dbReference type="Pfam" id="PF03734">
    <property type="entry name" value="YkuD"/>
    <property type="match status" value="1"/>
</dbReference>
<organism evidence="9 10">
    <name type="scientific">Hyphomicrobium denitrificans (strain ATCC 51888 / DSM 1869 / NCIMB 11706 / TK 0415)</name>
    <dbReference type="NCBI Taxonomy" id="582899"/>
    <lineage>
        <taxon>Bacteria</taxon>
        <taxon>Pseudomonadati</taxon>
        <taxon>Pseudomonadota</taxon>
        <taxon>Alphaproteobacteria</taxon>
        <taxon>Hyphomicrobiales</taxon>
        <taxon>Hyphomicrobiaceae</taxon>
        <taxon>Hyphomicrobium</taxon>
    </lineage>
</organism>
<dbReference type="PANTHER" id="PTHR38589">
    <property type="entry name" value="BLR0621 PROTEIN"/>
    <property type="match status" value="1"/>
</dbReference>
<feature type="domain" description="L,D-TPase catalytic" evidence="8">
    <location>
        <begin position="10"/>
        <end position="183"/>
    </location>
</feature>
<dbReference type="GO" id="GO:0071555">
    <property type="term" value="P:cell wall organization"/>
    <property type="evidence" value="ECO:0007669"/>
    <property type="project" value="UniProtKB-UniRule"/>
</dbReference>
<comment type="similarity">
    <text evidence="2">Belongs to the YkuD family.</text>
</comment>
<keyword evidence="5 7" id="KW-0573">Peptidoglycan synthesis</keyword>
<comment type="pathway">
    <text evidence="1 7">Cell wall biogenesis; peptidoglycan biosynthesis.</text>
</comment>
<dbReference type="InterPro" id="IPR005490">
    <property type="entry name" value="LD_TPept_cat_dom"/>
</dbReference>
<dbReference type="STRING" id="582899.Hden_3305"/>
<dbReference type="InterPro" id="IPR038063">
    <property type="entry name" value="Transpep_catalytic_dom"/>
</dbReference>
<dbReference type="KEGG" id="hdn:Hden_3305"/>
<dbReference type="GO" id="GO:0009252">
    <property type="term" value="P:peptidoglycan biosynthetic process"/>
    <property type="evidence" value="ECO:0007669"/>
    <property type="project" value="UniProtKB-UniPathway"/>
</dbReference>
<dbReference type="CDD" id="cd16913">
    <property type="entry name" value="YkuD_like"/>
    <property type="match status" value="1"/>
</dbReference>
<sequence>MFPVRPIQRHGASTKLVVRALNAAAQRGCLAVGSFRMPCALGRSGIKALKRERDLATPRGRFVLRGVLYNPARCARPRTQLDLRSIRKIDGWCDCPSDRNYNRRVSLPYGASVERLWRNDNLYDLVVVLGHNDAPRVRHRGSAVFMHVARPGFAATEGCVALGASDLRRVLQVIKRHSQIIIEV</sequence>
<proteinExistence type="inferred from homology"/>
<reference evidence="10" key="1">
    <citation type="journal article" date="2011" name="J. Bacteriol.">
        <title>Genome sequences of eight morphologically diverse alphaproteobacteria.</title>
        <authorList>
            <consortium name="US DOE Joint Genome Institute"/>
            <person name="Brown P.J."/>
            <person name="Kysela D.T."/>
            <person name="Buechlein A."/>
            <person name="Hemmerich C."/>
            <person name="Brun Y.V."/>
        </authorList>
    </citation>
    <scope>NUCLEOTIDE SEQUENCE [LARGE SCALE GENOMIC DNA]</scope>
    <source>
        <strain evidence="10">ATCC 51888 / DSM 1869 / NCIB 11706 / TK 0415</strain>
    </source>
</reference>
<dbReference type="UniPathway" id="UPA00219"/>
<dbReference type="PANTHER" id="PTHR38589:SF1">
    <property type="entry name" value="BLR0621 PROTEIN"/>
    <property type="match status" value="1"/>
</dbReference>
<evidence type="ECO:0000256" key="1">
    <source>
        <dbReference type="ARBA" id="ARBA00004752"/>
    </source>
</evidence>
<dbReference type="eggNOG" id="COG3786">
    <property type="taxonomic scope" value="Bacteria"/>
</dbReference>
<evidence type="ECO:0000256" key="5">
    <source>
        <dbReference type="ARBA" id="ARBA00022984"/>
    </source>
</evidence>
<evidence type="ECO:0000256" key="2">
    <source>
        <dbReference type="ARBA" id="ARBA00005992"/>
    </source>
</evidence>
<evidence type="ECO:0000313" key="9">
    <source>
        <dbReference type="EMBL" id="ADJ25098.1"/>
    </source>
</evidence>
<evidence type="ECO:0000313" key="10">
    <source>
        <dbReference type="Proteomes" id="UP000002033"/>
    </source>
</evidence>
<gene>
    <name evidence="9" type="ordered locus">Hden_3305</name>
</gene>
<keyword evidence="3" id="KW-0808">Transferase</keyword>
<evidence type="ECO:0000256" key="6">
    <source>
        <dbReference type="ARBA" id="ARBA00023316"/>
    </source>
</evidence>
<accession>D8JWZ0</accession>
<feature type="active site" description="Proton donor/acceptor" evidence="7">
    <location>
        <position position="147"/>
    </location>
</feature>
<dbReference type="GO" id="GO:0008360">
    <property type="term" value="P:regulation of cell shape"/>
    <property type="evidence" value="ECO:0007669"/>
    <property type="project" value="UniProtKB-UniRule"/>
</dbReference>
<dbReference type="OrthoDB" id="9804204at2"/>
<dbReference type="HOGENOM" id="CLU_105370_0_0_5"/>
<keyword evidence="10" id="KW-1185">Reference proteome</keyword>
<dbReference type="AlphaFoldDB" id="D8JWZ0"/>
<keyword evidence="6 7" id="KW-0961">Cell wall biogenesis/degradation</keyword>
<keyword evidence="4 7" id="KW-0133">Cell shape</keyword>
<dbReference type="EMBL" id="CP002083">
    <property type="protein sequence ID" value="ADJ25098.1"/>
    <property type="molecule type" value="Genomic_DNA"/>
</dbReference>
<dbReference type="Proteomes" id="UP000002033">
    <property type="component" value="Chromosome"/>
</dbReference>
<dbReference type="GO" id="GO:0004180">
    <property type="term" value="F:carboxypeptidase activity"/>
    <property type="evidence" value="ECO:0007669"/>
    <property type="project" value="UniProtKB-ARBA"/>
</dbReference>
<name>D8JWZ0_HYPDA</name>
<dbReference type="PROSITE" id="PS52029">
    <property type="entry name" value="LD_TPASE"/>
    <property type="match status" value="1"/>
</dbReference>
<dbReference type="SUPFAM" id="SSF141523">
    <property type="entry name" value="L,D-transpeptidase catalytic domain-like"/>
    <property type="match status" value="1"/>
</dbReference>
<feature type="active site" description="Nucleophile" evidence="7">
    <location>
        <position position="159"/>
    </location>
</feature>
<dbReference type="GO" id="GO:0016740">
    <property type="term" value="F:transferase activity"/>
    <property type="evidence" value="ECO:0007669"/>
    <property type="project" value="UniProtKB-KW"/>
</dbReference>
<evidence type="ECO:0000256" key="3">
    <source>
        <dbReference type="ARBA" id="ARBA00022679"/>
    </source>
</evidence>
<evidence type="ECO:0000259" key="8">
    <source>
        <dbReference type="PROSITE" id="PS52029"/>
    </source>
</evidence>
<evidence type="ECO:0000256" key="4">
    <source>
        <dbReference type="ARBA" id="ARBA00022960"/>
    </source>
</evidence>
<protein>
    <submittedName>
        <fullName evidence="9">ErfK/YbiS/YcfS/YnhG family protein</fullName>
    </submittedName>
</protein>
<evidence type="ECO:0000256" key="7">
    <source>
        <dbReference type="PROSITE-ProRule" id="PRU01373"/>
    </source>
</evidence>